<reference evidence="1" key="1">
    <citation type="submission" date="2021-02" db="EMBL/GenBank/DDBJ databases">
        <authorList>
            <person name="Nowell W R."/>
        </authorList>
    </citation>
    <scope>NUCLEOTIDE SEQUENCE</scope>
    <source>
        <strain evidence="1">Ploen Becks lab</strain>
    </source>
</reference>
<sequence>MEKIIRDELILYLMDNKLISEKQHGFVPSKSCTNETLIWIRNFLLGRNQRVVRGDVASDWKEVSSGVPQGSVLGVLFVIYINDLSESIQS</sequence>
<dbReference type="OrthoDB" id="426210at2759"/>
<organism evidence="1 2">
    <name type="scientific">Brachionus calyciflorus</name>
    <dbReference type="NCBI Taxonomy" id="104777"/>
    <lineage>
        <taxon>Eukaryota</taxon>
        <taxon>Metazoa</taxon>
        <taxon>Spiralia</taxon>
        <taxon>Gnathifera</taxon>
        <taxon>Rotifera</taxon>
        <taxon>Eurotatoria</taxon>
        <taxon>Monogononta</taxon>
        <taxon>Pseudotrocha</taxon>
        <taxon>Ploima</taxon>
        <taxon>Brachionidae</taxon>
        <taxon>Brachionus</taxon>
    </lineage>
</organism>
<dbReference type="PANTHER" id="PTHR33332">
    <property type="entry name" value="REVERSE TRANSCRIPTASE DOMAIN-CONTAINING PROTEIN"/>
    <property type="match status" value="1"/>
</dbReference>
<accession>A0A814FJS2</accession>
<comment type="caution">
    <text evidence="1">The sequence shown here is derived from an EMBL/GenBank/DDBJ whole genome shotgun (WGS) entry which is preliminary data.</text>
</comment>
<gene>
    <name evidence="1" type="ORF">OXX778_LOCUS15515</name>
</gene>
<dbReference type="Proteomes" id="UP000663879">
    <property type="component" value="Unassembled WGS sequence"/>
</dbReference>
<proteinExistence type="predicted"/>
<dbReference type="AlphaFoldDB" id="A0A814FJS2"/>
<name>A0A814FJS2_9BILA</name>
<evidence type="ECO:0008006" key="3">
    <source>
        <dbReference type="Google" id="ProtNLM"/>
    </source>
</evidence>
<evidence type="ECO:0000313" key="1">
    <source>
        <dbReference type="EMBL" id="CAF0982886.1"/>
    </source>
</evidence>
<protein>
    <recommendedName>
        <fullName evidence="3">Reverse transcriptase domain-containing protein</fullName>
    </recommendedName>
</protein>
<keyword evidence="2" id="KW-1185">Reference proteome</keyword>
<dbReference type="EMBL" id="CAJNOC010003444">
    <property type="protein sequence ID" value="CAF0982886.1"/>
    <property type="molecule type" value="Genomic_DNA"/>
</dbReference>
<evidence type="ECO:0000313" key="2">
    <source>
        <dbReference type="Proteomes" id="UP000663879"/>
    </source>
</evidence>